<protein>
    <submittedName>
        <fullName evidence="8">FAD-binding domain-containing protein</fullName>
    </submittedName>
</protein>
<dbReference type="SUPFAM" id="SSF56176">
    <property type="entry name" value="FAD-binding/transporter-associated domain-like"/>
    <property type="match status" value="1"/>
</dbReference>
<dbReference type="GO" id="GO:0071949">
    <property type="term" value="F:FAD binding"/>
    <property type="evidence" value="ECO:0007669"/>
    <property type="project" value="InterPro"/>
</dbReference>
<dbReference type="PROSITE" id="PS00862">
    <property type="entry name" value="OX2_COVAL_FAD"/>
    <property type="match status" value="1"/>
</dbReference>
<evidence type="ECO:0000313" key="8">
    <source>
        <dbReference type="EMBL" id="TIC71369.1"/>
    </source>
</evidence>
<dbReference type="Gene3D" id="3.40.462.20">
    <property type="match status" value="1"/>
</dbReference>
<dbReference type="Proteomes" id="UP000309601">
    <property type="component" value="Unassembled WGS sequence"/>
</dbReference>
<dbReference type="InterPro" id="IPR012951">
    <property type="entry name" value="BBE"/>
</dbReference>
<dbReference type="AlphaFoldDB" id="A0AB38N0H9"/>
<comment type="caution">
    <text evidence="8">The sequence shown here is derived from an EMBL/GenBank/DDBJ whole genome shotgun (WGS) entry which is preliminary data.</text>
</comment>
<dbReference type="PANTHER" id="PTHR42973">
    <property type="entry name" value="BINDING OXIDOREDUCTASE, PUTATIVE (AFU_ORTHOLOGUE AFUA_1G17690)-RELATED"/>
    <property type="match status" value="1"/>
</dbReference>
<dbReference type="GO" id="GO:0016491">
    <property type="term" value="F:oxidoreductase activity"/>
    <property type="evidence" value="ECO:0007669"/>
    <property type="project" value="UniProtKB-KW"/>
</dbReference>
<gene>
    <name evidence="8" type="ORF">E3Q02_00257</name>
</gene>
<evidence type="ECO:0000313" key="9">
    <source>
        <dbReference type="Proteomes" id="UP000309601"/>
    </source>
</evidence>
<evidence type="ECO:0000256" key="4">
    <source>
        <dbReference type="ARBA" id="ARBA00022827"/>
    </source>
</evidence>
<evidence type="ECO:0000256" key="3">
    <source>
        <dbReference type="ARBA" id="ARBA00022630"/>
    </source>
</evidence>
<dbReference type="Pfam" id="PF08031">
    <property type="entry name" value="BBE"/>
    <property type="match status" value="1"/>
</dbReference>
<proteinExistence type="inferred from homology"/>
<evidence type="ECO:0000256" key="2">
    <source>
        <dbReference type="ARBA" id="ARBA00005466"/>
    </source>
</evidence>
<dbReference type="InterPro" id="IPR016169">
    <property type="entry name" value="FAD-bd_PCMH_sub2"/>
</dbReference>
<dbReference type="InterPro" id="IPR036318">
    <property type="entry name" value="FAD-bd_PCMH-like_sf"/>
</dbReference>
<dbReference type="Pfam" id="PF01565">
    <property type="entry name" value="FAD_binding_4"/>
    <property type="match status" value="1"/>
</dbReference>
<organism evidence="8 9">
    <name type="scientific">Wallemia mellicola</name>
    <dbReference type="NCBI Taxonomy" id="1708541"/>
    <lineage>
        <taxon>Eukaryota</taxon>
        <taxon>Fungi</taxon>
        <taxon>Dikarya</taxon>
        <taxon>Basidiomycota</taxon>
        <taxon>Wallemiomycotina</taxon>
        <taxon>Wallemiomycetes</taxon>
        <taxon>Wallemiales</taxon>
        <taxon>Wallemiaceae</taxon>
        <taxon>Wallemia</taxon>
    </lineage>
</organism>
<accession>A0AB38N0H9</accession>
<evidence type="ECO:0000256" key="5">
    <source>
        <dbReference type="ARBA" id="ARBA00023002"/>
    </source>
</evidence>
<reference evidence="8 9" key="1">
    <citation type="submission" date="2019-03" db="EMBL/GenBank/DDBJ databases">
        <title>Sequencing 25 genomes of Wallemia mellicola.</title>
        <authorList>
            <person name="Gostincar C."/>
        </authorList>
    </citation>
    <scope>NUCLEOTIDE SEQUENCE [LARGE SCALE GENOMIC DNA]</scope>
    <source>
        <strain evidence="8 9">EXF-1274</strain>
    </source>
</reference>
<dbReference type="PANTHER" id="PTHR42973:SF39">
    <property type="entry name" value="FAD-BINDING PCMH-TYPE DOMAIN-CONTAINING PROTEIN"/>
    <property type="match status" value="1"/>
</dbReference>
<evidence type="ECO:0000259" key="7">
    <source>
        <dbReference type="PROSITE" id="PS51387"/>
    </source>
</evidence>
<keyword evidence="4" id="KW-0274">FAD</keyword>
<name>A0AB38N0H9_9BASI</name>
<keyword evidence="5" id="KW-0560">Oxidoreductase</keyword>
<comment type="cofactor">
    <cofactor evidence="1">
        <name>FAD</name>
        <dbReference type="ChEBI" id="CHEBI:57692"/>
    </cofactor>
</comment>
<dbReference type="InterPro" id="IPR016166">
    <property type="entry name" value="FAD-bd_PCMH"/>
</dbReference>
<feature type="signal peptide" evidence="6">
    <location>
        <begin position="1"/>
        <end position="19"/>
    </location>
</feature>
<feature type="domain" description="FAD-binding PCMH-type" evidence="7">
    <location>
        <begin position="61"/>
        <end position="232"/>
    </location>
</feature>
<dbReference type="InterPro" id="IPR006093">
    <property type="entry name" value="Oxy_OxRdtase_FAD_BS"/>
</dbReference>
<dbReference type="InterPro" id="IPR050416">
    <property type="entry name" value="FAD-linked_Oxidoreductase"/>
</dbReference>
<keyword evidence="6" id="KW-0732">Signal</keyword>
<dbReference type="EMBL" id="SPRW01000001">
    <property type="protein sequence ID" value="TIC71369.1"/>
    <property type="molecule type" value="Genomic_DNA"/>
</dbReference>
<evidence type="ECO:0000256" key="6">
    <source>
        <dbReference type="SAM" id="SignalP"/>
    </source>
</evidence>
<dbReference type="PROSITE" id="PS51387">
    <property type="entry name" value="FAD_PCMH"/>
    <property type="match status" value="1"/>
</dbReference>
<sequence length="487" mass="53765">MKTSTLFPLAAALIVSVFATDAPNLSLGDTLEECLQVSNVTVIAPDDTLYDTVRQTWNSRIQYSPKFVVQPNSTQEVQHSVRCAATHSNVAVTAKSGGHGYAGYAIGGEDGDLTIDVTNFNNIDVDKESNLVRAGTGNHLWDLYKTIYEDKLALPGGTCPQVGIGGHASFGGYGPLSRKMGLLLDRIVEAEIVYANGTAANVTQGEDIFFAITGAAPSFAIVTQFTFLAERAPENTVIFSHSLINRTAEDAADAFDAYVSFINGNVTNDFSAWITLGPGSFELNGMYFGSQDDFEVIAKPLFEGMKLSSNDSQDVSQTSEFIEMYKQIYGDFSPVAEPKPFYSKSLMISEPLTIDQRLSFFNYLNKAGAQAKNQGYDWYIIVDPYNGVIHEKSTQERSFAHRNTLLTFQFFAEMGENEETLFSIVDGMVDSIKELPKAAYPNYVDPRLINWQELYYGPNYLRLQEIKGVVDPNNTYRFPQSIAVEIP</sequence>
<feature type="chain" id="PRO_5044332465" evidence="6">
    <location>
        <begin position="20"/>
        <end position="487"/>
    </location>
</feature>
<comment type="similarity">
    <text evidence="2">Belongs to the oxygen-dependent FAD-linked oxidoreductase family.</text>
</comment>
<dbReference type="Gene3D" id="3.30.465.10">
    <property type="match status" value="1"/>
</dbReference>
<dbReference type="InterPro" id="IPR006094">
    <property type="entry name" value="Oxid_FAD_bind_N"/>
</dbReference>
<keyword evidence="3" id="KW-0285">Flavoprotein</keyword>
<evidence type="ECO:0000256" key="1">
    <source>
        <dbReference type="ARBA" id="ARBA00001974"/>
    </source>
</evidence>